<dbReference type="EMBL" id="CAJHCQ010000027">
    <property type="protein sequence ID" value="CAD6559542.1"/>
    <property type="molecule type" value="Genomic_DNA"/>
</dbReference>
<name>A0ABN7ID91_9BURK</name>
<keyword evidence="2" id="KW-1185">Reference proteome</keyword>
<accession>A0ABN7ID91</accession>
<gene>
    <name evidence="1" type="ORF">LMG27952_06889</name>
</gene>
<organism evidence="1 2">
    <name type="scientific">Paraburkholderia hiiakae</name>
    <dbReference type="NCBI Taxonomy" id="1081782"/>
    <lineage>
        <taxon>Bacteria</taxon>
        <taxon>Pseudomonadati</taxon>
        <taxon>Pseudomonadota</taxon>
        <taxon>Betaproteobacteria</taxon>
        <taxon>Burkholderiales</taxon>
        <taxon>Burkholderiaceae</taxon>
        <taxon>Paraburkholderia</taxon>
    </lineage>
</organism>
<reference evidence="1 2" key="1">
    <citation type="submission" date="2020-10" db="EMBL/GenBank/DDBJ databases">
        <authorList>
            <person name="Peeters C."/>
        </authorList>
    </citation>
    <scope>NUCLEOTIDE SEQUENCE [LARGE SCALE GENOMIC DNA]</scope>
    <source>
        <strain evidence="1 2">LMG 27952</strain>
    </source>
</reference>
<protein>
    <submittedName>
        <fullName evidence="1">Uncharacterized protein</fullName>
    </submittedName>
</protein>
<evidence type="ECO:0000313" key="1">
    <source>
        <dbReference type="EMBL" id="CAD6559542.1"/>
    </source>
</evidence>
<evidence type="ECO:0000313" key="2">
    <source>
        <dbReference type="Proteomes" id="UP000656319"/>
    </source>
</evidence>
<dbReference type="RefSeq" id="WP_201700330.1">
    <property type="nucleotide sequence ID" value="NZ_CAJHCQ010000027.1"/>
</dbReference>
<proteinExistence type="predicted"/>
<dbReference type="Proteomes" id="UP000656319">
    <property type="component" value="Unassembled WGS sequence"/>
</dbReference>
<comment type="caution">
    <text evidence="1">The sequence shown here is derived from an EMBL/GenBank/DDBJ whole genome shotgun (WGS) entry which is preliminary data.</text>
</comment>
<sequence length="95" mass="10125">MSIEARYTPDELTSEKLDSLIASRTSFQIISIQPMSSVAEKVENHMEKAGLSCQVYTEHRSAAMAGSLFGGVKALADVASAGHRGSQSRDGGPRL</sequence>